<dbReference type="eggNOG" id="COG1543">
    <property type="taxonomic scope" value="Bacteria"/>
</dbReference>
<evidence type="ECO:0000259" key="4">
    <source>
        <dbReference type="Pfam" id="PF03065"/>
    </source>
</evidence>
<feature type="domain" description="Glycoside hydrolase family 57 N-terminal" evidence="4">
    <location>
        <begin position="4"/>
        <end position="211"/>
    </location>
</feature>
<keyword evidence="7" id="KW-1185">Reference proteome</keyword>
<dbReference type="PANTHER" id="PTHR41695:SF1">
    <property type="entry name" value="1,4-ALPHA-GLUCAN BRANCHING ENZYME TK1436"/>
    <property type="match status" value="1"/>
</dbReference>
<organism evidence="6 7">
    <name type="scientific">Chloroflexus aurantiacus (strain ATCC 29366 / DSM 635 / J-10-fl)</name>
    <dbReference type="NCBI Taxonomy" id="324602"/>
    <lineage>
        <taxon>Bacteria</taxon>
        <taxon>Bacillati</taxon>
        <taxon>Chloroflexota</taxon>
        <taxon>Chloroflexia</taxon>
        <taxon>Chloroflexales</taxon>
        <taxon>Chloroflexineae</taxon>
        <taxon>Chloroflexaceae</taxon>
        <taxon>Chloroflexus</taxon>
    </lineage>
</organism>
<evidence type="ECO:0000256" key="2">
    <source>
        <dbReference type="ARBA" id="ARBA00023277"/>
    </source>
</evidence>
<dbReference type="SUPFAM" id="SSF88713">
    <property type="entry name" value="Glycoside hydrolase/deacetylase"/>
    <property type="match status" value="1"/>
</dbReference>
<dbReference type="RefSeq" id="WP_012255964.1">
    <property type="nucleotide sequence ID" value="NC_010175.1"/>
</dbReference>
<dbReference type="KEGG" id="cau:Caur_0054"/>
<dbReference type="PATRIC" id="fig|324602.8.peg.60"/>
<dbReference type="InterPro" id="IPR015293">
    <property type="entry name" value="BE_C"/>
</dbReference>
<evidence type="ECO:0000259" key="5">
    <source>
        <dbReference type="Pfam" id="PF09210"/>
    </source>
</evidence>
<reference evidence="7" key="1">
    <citation type="journal article" date="2011" name="BMC Genomics">
        <title>Complete genome sequence of the filamentous anoxygenic phototrophic bacterium Chloroflexus aurantiacus.</title>
        <authorList>
            <person name="Tang K.H."/>
            <person name="Barry K."/>
            <person name="Chertkov O."/>
            <person name="Dalin E."/>
            <person name="Han C.S."/>
            <person name="Hauser L.J."/>
            <person name="Honchak B.M."/>
            <person name="Karbach L.E."/>
            <person name="Land M.L."/>
            <person name="Lapidus A."/>
            <person name="Larimer F.W."/>
            <person name="Mikhailova N."/>
            <person name="Pitluck S."/>
            <person name="Pierson B.K."/>
            <person name="Blankenship R.E."/>
        </authorList>
    </citation>
    <scope>NUCLEOTIDE SEQUENCE [LARGE SCALE GENOMIC DNA]</scope>
    <source>
        <strain evidence="7">ATCC 29366 / DSM 635 / J-10-fl</strain>
    </source>
</reference>
<accession>A9WAT0</accession>
<dbReference type="InterPro" id="IPR011330">
    <property type="entry name" value="Glyco_hydro/deAcase_b/a-brl"/>
</dbReference>
<protein>
    <recommendedName>
        <fullName evidence="8">Glycoside hydrolase family 57</fullName>
    </recommendedName>
</protein>
<dbReference type="GO" id="GO:0003844">
    <property type="term" value="F:1,4-alpha-glucan branching enzyme activity"/>
    <property type="evidence" value="ECO:0007669"/>
    <property type="project" value="InterPro"/>
</dbReference>
<dbReference type="InterPro" id="IPR027291">
    <property type="entry name" value="Glyco_hydro_38_N_sf"/>
</dbReference>
<name>A9WAT0_CHLAA</name>
<evidence type="ECO:0000313" key="7">
    <source>
        <dbReference type="Proteomes" id="UP000002008"/>
    </source>
</evidence>
<dbReference type="InterPro" id="IPR028995">
    <property type="entry name" value="Glyco_hydro_57/38_cen_sf"/>
</dbReference>
<dbReference type="SUPFAM" id="SSF88688">
    <property type="entry name" value="Families 57/38 glycoside transferase middle domain"/>
    <property type="match status" value="1"/>
</dbReference>
<gene>
    <name evidence="6" type="ordered locus">Caur_0054</name>
</gene>
<comment type="similarity">
    <text evidence="1 3">Belongs to the glycosyl hydrolase 57 family.</text>
</comment>
<evidence type="ECO:0008006" key="8">
    <source>
        <dbReference type="Google" id="ProtNLM"/>
    </source>
</evidence>
<dbReference type="InterPro" id="IPR037090">
    <property type="entry name" value="57_glycoside_trans_central"/>
</dbReference>
<dbReference type="InterPro" id="IPR004300">
    <property type="entry name" value="Glyco_hydro_57_N"/>
</dbReference>
<dbReference type="InterPro" id="IPR040042">
    <property type="entry name" value="Branching_enz_MT3115-like"/>
</dbReference>
<keyword evidence="2 3" id="KW-0119">Carbohydrate metabolism</keyword>
<dbReference type="HOGENOM" id="CLU_008192_1_0_0"/>
<dbReference type="AlphaFoldDB" id="A9WAT0"/>
<dbReference type="CAZy" id="GH57">
    <property type="family name" value="Glycoside Hydrolase Family 57"/>
</dbReference>
<evidence type="ECO:0000256" key="1">
    <source>
        <dbReference type="ARBA" id="ARBA00006821"/>
    </source>
</evidence>
<dbReference type="InParanoid" id="A9WAT0"/>
<proteinExistence type="inferred from homology"/>
<dbReference type="Pfam" id="PF03065">
    <property type="entry name" value="Glyco_hydro_57"/>
    <property type="match status" value="1"/>
</dbReference>
<dbReference type="GO" id="GO:0030979">
    <property type="term" value="P:alpha-glucan biosynthetic process"/>
    <property type="evidence" value="ECO:0007669"/>
    <property type="project" value="InterPro"/>
</dbReference>
<dbReference type="Gene3D" id="1.20.1430.10">
    <property type="entry name" value="Families 57/38 glycoside transferase, middle domain"/>
    <property type="match status" value="1"/>
</dbReference>
<dbReference type="Pfam" id="PF09210">
    <property type="entry name" value="BE_C"/>
    <property type="match status" value="1"/>
</dbReference>
<dbReference type="EnsemblBacteria" id="ABY33308">
    <property type="protein sequence ID" value="ABY33308"/>
    <property type="gene ID" value="Caur_0054"/>
</dbReference>
<feature type="domain" description="1,4-alpha-glucan branching enzyme C-terminal" evidence="5">
    <location>
        <begin position="385"/>
        <end position="478"/>
    </location>
</feature>
<dbReference type="Gene3D" id="3.20.110.10">
    <property type="entry name" value="Glycoside hydrolase 38, N terminal domain"/>
    <property type="match status" value="1"/>
</dbReference>
<sequence length="485" mass="55746">MPIAFVIEVHVPYLRHPGRQPIGEERLHAFTAHTLIPLLDLIGELQRHSLPLSITLACSPIALEQWRDPVVHKHFVQWLEGRITHHQNELSRFEHEGNQHGAYLARFYLDWDRQLLRSFTIRYQRNPLGRLQELVAAGLITPLCVPASYAILPFLGHEGMVRAQLEHGLLYISRYLKRPEGLWLPGSAWRDGLERIILELDLRYVIVDPSNVQLQHGHLPGWLVPRRLAAIGVEADLARHIWSVELGYPGDPLYRNPADPTGYTANGADAPQPYDPYDALRRAQEHANHFVDQLLFRLSQLPSETTLVVPIDARLWSRNWFEGPTWLQAVLTRCATDPRLRLTQPGSLLHHLSSNDTVVLQATAQADASATSWQSPFTDHYRQSLYEAERRFAELVTYYPAAEGLRERVLTQAARELLLAEMSDWLMESDPGWQRYLDRFDHLLLLARQESLSATDLFALEQIESHDSIFPVLNYRLFGEKHHRS</sequence>
<dbReference type="PANTHER" id="PTHR41695">
    <property type="entry name" value="1,4-ALPHA-GLUCAN BRANCHING ENZYME RV3031-RELATED"/>
    <property type="match status" value="1"/>
</dbReference>
<dbReference type="EMBL" id="CP000909">
    <property type="protein sequence ID" value="ABY33308.1"/>
    <property type="molecule type" value="Genomic_DNA"/>
</dbReference>
<evidence type="ECO:0000313" key="6">
    <source>
        <dbReference type="EMBL" id="ABY33308.1"/>
    </source>
</evidence>
<evidence type="ECO:0000256" key="3">
    <source>
        <dbReference type="RuleBase" id="RU361196"/>
    </source>
</evidence>
<dbReference type="Proteomes" id="UP000002008">
    <property type="component" value="Chromosome"/>
</dbReference>
<dbReference type="STRING" id="324602.Caur_0054"/>